<protein>
    <recommendedName>
        <fullName evidence="4">VWFD domain-containing protein</fullName>
    </recommendedName>
</protein>
<dbReference type="OrthoDB" id="6487365at2759"/>
<keyword evidence="1" id="KW-0732">Signal</keyword>
<evidence type="ECO:0000256" key="1">
    <source>
        <dbReference type="SAM" id="SignalP"/>
    </source>
</evidence>
<evidence type="ECO:0008006" key="4">
    <source>
        <dbReference type="Google" id="ProtNLM"/>
    </source>
</evidence>
<dbReference type="Proteomes" id="UP000494256">
    <property type="component" value="Unassembled WGS sequence"/>
</dbReference>
<evidence type="ECO:0000313" key="2">
    <source>
        <dbReference type="EMBL" id="CAB3222315.1"/>
    </source>
</evidence>
<dbReference type="AlphaFoldDB" id="A0A8S0YSJ4"/>
<sequence>MKVVIALVIIALTGVSTDMAGECDMAAFYLELGCKPESSTEEFCPDKFKCPDLHPDPTKCYYKSQAYSHKESIPQNIVSNPCSQACSCSVFNEEPQFLCAAVDCYETFDSDMSQQCINTYELDSCCSTGTVCGKDAVAKLQSCIVDGRTYLEGQMFEPLNTQKSCICTAEWDGSVENRSYCRNVDCGIELHYQNSLLENCAPVFANSMRTCPIGFECPTVNSKIIRGLNIKQLTTQCVFSNMTLNIGDEVAVEDNCTKCTCKIPPFVSCIRSTCN</sequence>
<feature type="signal peptide" evidence="1">
    <location>
        <begin position="1"/>
        <end position="20"/>
    </location>
</feature>
<feature type="chain" id="PRO_5035926920" description="VWFD domain-containing protein" evidence="1">
    <location>
        <begin position="21"/>
        <end position="275"/>
    </location>
</feature>
<evidence type="ECO:0000313" key="3">
    <source>
        <dbReference type="Proteomes" id="UP000494256"/>
    </source>
</evidence>
<organism evidence="2 3">
    <name type="scientific">Arctia plantaginis</name>
    <name type="common">Wood tiger moth</name>
    <name type="synonym">Phalaena plantaginis</name>
    <dbReference type="NCBI Taxonomy" id="874455"/>
    <lineage>
        <taxon>Eukaryota</taxon>
        <taxon>Metazoa</taxon>
        <taxon>Ecdysozoa</taxon>
        <taxon>Arthropoda</taxon>
        <taxon>Hexapoda</taxon>
        <taxon>Insecta</taxon>
        <taxon>Pterygota</taxon>
        <taxon>Neoptera</taxon>
        <taxon>Endopterygota</taxon>
        <taxon>Lepidoptera</taxon>
        <taxon>Glossata</taxon>
        <taxon>Ditrysia</taxon>
        <taxon>Noctuoidea</taxon>
        <taxon>Erebidae</taxon>
        <taxon>Arctiinae</taxon>
        <taxon>Arctia</taxon>
    </lineage>
</organism>
<gene>
    <name evidence="2" type="ORF">APLA_LOCUS1164</name>
</gene>
<dbReference type="EMBL" id="CADEBD010000055">
    <property type="protein sequence ID" value="CAB3222315.1"/>
    <property type="molecule type" value="Genomic_DNA"/>
</dbReference>
<comment type="caution">
    <text evidence="2">The sequence shown here is derived from an EMBL/GenBank/DDBJ whole genome shotgun (WGS) entry which is preliminary data.</text>
</comment>
<accession>A0A8S0YSJ4</accession>
<reference evidence="2 3" key="1">
    <citation type="submission" date="2020-04" db="EMBL/GenBank/DDBJ databases">
        <authorList>
            <person name="Wallbank WR R."/>
            <person name="Pardo Diaz C."/>
            <person name="Kozak K."/>
            <person name="Martin S."/>
            <person name="Jiggins C."/>
            <person name="Moest M."/>
            <person name="Warren A I."/>
            <person name="Byers J.R.P. K."/>
            <person name="Montejo-Kovacevich G."/>
            <person name="Yen C E."/>
        </authorList>
    </citation>
    <scope>NUCLEOTIDE SEQUENCE [LARGE SCALE GENOMIC DNA]</scope>
</reference>
<name>A0A8S0YSJ4_ARCPL</name>
<proteinExistence type="predicted"/>